<comment type="similarity">
    <text evidence="1 2">Belongs to the glycosyl hydrolase 31 family.</text>
</comment>
<dbReference type="SUPFAM" id="SSF51445">
    <property type="entry name" value="(Trans)glycosidases"/>
    <property type="match status" value="1"/>
</dbReference>
<dbReference type="Proteomes" id="UP001165121">
    <property type="component" value="Unassembled WGS sequence"/>
</dbReference>
<reference evidence="5" key="1">
    <citation type="submission" date="2023-04" db="EMBL/GenBank/DDBJ databases">
        <title>Phytophthora fragariaefolia NBRC 109709.</title>
        <authorList>
            <person name="Ichikawa N."/>
            <person name="Sato H."/>
            <person name="Tonouchi N."/>
        </authorList>
    </citation>
    <scope>NUCLEOTIDE SEQUENCE</scope>
    <source>
        <strain evidence="5">NBRC 109709</strain>
    </source>
</reference>
<feature type="domain" description="Glycoside hydrolase family 31 TIM barrel" evidence="3">
    <location>
        <begin position="2"/>
        <end position="57"/>
    </location>
</feature>
<dbReference type="InterPro" id="IPR017853">
    <property type="entry name" value="GH"/>
</dbReference>
<organism evidence="5 6">
    <name type="scientific">Phytophthora fragariaefolia</name>
    <dbReference type="NCBI Taxonomy" id="1490495"/>
    <lineage>
        <taxon>Eukaryota</taxon>
        <taxon>Sar</taxon>
        <taxon>Stramenopiles</taxon>
        <taxon>Oomycota</taxon>
        <taxon>Peronosporomycetes</taxon>
        <taxon>Peronosporales</taxon>
        <taxon>Peronosporaceae</taxon>
        <taxon>Phytophthora</taxon>
    </lineage>
</organism>
<feature type="domain" description="Glycosyl hydrolase family 31 C-terminal" evidence="4">
    <location>
        <begin position="65"/>
        <end position="152"/>
    </location>
</feature>
<proteinExistence type="inferred from homology"/>
<evidence type="ECO:0000313" key="6">
    <source>
        <dbReference type="Proteomes" id="UP001165121"/>
    </source>
</evidence>
<dbReference type="Gene3D" id="3.20.20.80">
    <property type="entry name" value="Glycosidases"/>
    <property type="match status" value="1"/>
</dbReference>
<evidence type="ECO:0000259" key="4">
    <source>
        <dbReference type="Pfam" id="PF21365"/>
    </source>
</evidence>
<keyword evidence="2" id="KW-0378">Hydrolase</keyword>
<accession>A0A9W6YER0</accession>
<dbReference type="AlphaFoldDB" id="A0A9W6YER0"/>
<dbReference type="OrthoDB" id="5839090at2759"/>
<dbReference type="Pfam" id="PF01055">
    <property type="entry name" value="Glyco_hydro_31_2nd"/>
    <property type="match status" value="1"/>
</dbReference>
<comment type="caution">
    <text evidence="5">The sequence shown here is derived from an EMBL/GenBank/DDBJ whole genome shotgun (WGS) entry which is preliminary data.</text>
</comment>
<dbReference type="PANTHER" id="PTHR22762:SF133">
    <property type="entry name" value="P-TYPE DOMAIN-CONTAINING PROTEIN"/>
    <property type="match status" value="1"/>
</dbReference>
<dbReference type="Gene3D" id="2.60.40.1180">
    <property type="entry name" value="Golgi alpha-mannosidase II"/>
    <property type="match status" value="2"/>
</dbReference>
<gene>
    <name evidence="5" type="ORF">Pfra01_002681300</name>
</gene>
<dbReference type="GO" id="GO:0004553">
    <property type="term" value="F:hydrolase activity, hydrolyzing O-glycosyl compounds"/>
    <property type="evidence" value="ECO:0007669"/>
    <property type="project" value="InterPro"/>
</dbReference>
<keyword evidence="6" id="KW-1185">Reference proteome</keyword>
<dbReference type="InterPro" id="IPR013780">
    <property type="entry name" value="Glyco_hydro_b"/>
</dbReference>
<sequence length="356" mass="40012">MELCARWTALGSFHPFSRNHNNLDSPAQETYVWPKVVSVGQKFIGMRHRLLPYIYTLGYHAHSEGLPIARSLLMEFPTDTVTHNIDHQFMLGDALLVTPVVNKGATTVTGYFPRGTWYNIFYYDQILTSGVYLTFDVTIFDMPVHIRGGTIVAMHQPALTTTFARLTPFDVLIALPVNGIAAGDLYLDDGETVRNPNATIVKFTAVEGTFTSIVLQNDYADACMTLVNKVVILGVKLSPSRVSIALFLSTTLARSDWRLVLQMLTRQLPRTSRSFGISFVGWQYIIWRSTYKIIPVKWLEEAHACAQSLECLDAEFWSSNSELQRGLQVDQSPESTNSSNKYDIIQQSISTLTRIT</sequence>
<dbReference type="InterPro" id="IPR048395">
    <property type="entry name" value="Glyco_hydro_31_C"/>
</dbReference>
<dbReference type="SUPFAM" id="SSF51011">
    <property type="entry name" value="Glycosyl hydrolase domain"/>
    <property type="match status" value="1"/>
</dbReference>
<evidence type="ECO:0000259" key="3">
    <source>
        <dbReference type="Pfam" id="PF01055"/>
    </source>
</evidence>
<dbReference type="EMBL" id="BSXT01006001">
    <property type="protein sequence ID" value="GMF61652.1"/>
    <property type="molecule type" value="Genomic_DNA"/>
</dbReference>
<keyword evidence="2" id="KW-0326">Glycosidase</keyword>
<evidence type="ECO:0000256" key="1">
    <source>
        <dbReference type="ARBA" id="ARBA00007806"/>
    </source>
</evidence>
<dbReference type="PANTHER" id="PTHR22762">
    <property type="entry name" value="ALPHA-GLUCOSIDASE"/>
    <property type="match status" value="1"/>
</dbReference>
<dbReference type="GO" id="GO:0005975">
    <property type="term" value="P:carbohydrate metabolic process"/>
    <property type="evidence" value="ECO:0007669"/>
    <property type="project" value="InterPro"/>
</dbReference>
<name>A0A9W6YER0_9STRA</name>
<protein>
    <submittedName>
        <fullName evidence="5">Unnamed protein product</fullName>
    </submittedName>
</protein>
<dbReference type="Pfam" id="PF21365">
    <property type="entry name" value="Glyco_hydro_31_3rd"/>
    <property type="match status" value="1"/>
</dbReference>
<evidence type="ECO:0000313" key="5">
    <source>
        <dbReference type="EMBL" id="GMF61652.1"/>
    </source>
</evidence>
<dbReference type="InterPro" id="IPR000322">
    <property type="entry name" value="Glyco_hydro_31_TIM"/>
</dbReference>
<evidence type="ECO:0000256" key="2">
    <source>
        <dbReference type="RuleBase" id="RU361185"/>
    </source>
</evidence>